<evidence type="ECO:0000313" key="4">
    <source>
        <dbReference type="Proteomes" id="UP000431401"/>
    </source>
</evidence>
<dbReference type="SUPFAM" id="SSF54427">
    <property type="entry name" value="NTF2-like"/>
    <property type="match status" value="1"/>
</dbReference>
<protein>
    <recommendedName>
        <fullName evidence="5">DUF4878 domain-containing protein</fullName>
    </recommendedName>
</protein>
<feature type="region of interest" description="Disordered" evidence="1">
    <location>
        <begin position="1"/>
        <end position="153"/>
    </location>
</feature>
<comment type="caution">
    <text evidence="3">The sequence shown here is derived from an EMBL/GenBank/DDBJ whole genome shotgun (WGS) entry which is preliminary data.</text>
</comment>
<dbReference type="Proteomes" id="UP000431401">
    <property type="component" value="Unassembled WGS sequence"/>
</dbReference>
<accession>A0A7K0DZ67</accession>
<proteinExistence type="predicted"/>
<keyword evidence="2" id="KW-0472">Membrane</keyword>
<dbReference type="EMBL" id="WEGI01000016">
    <property type="protein sequence ID" value="MQY31015.1"/>
    <property type="molecule type" value="Genomic_DNA"/>
</dbReference>
<dbReference type="Gene3D" id="3.10.450.50">
    <property type="match status" value="1"/>
</dbReference>
<feature type="compositionally biased region" description="Pro residues" evidence="1">
    <location>
        <begin position="132"/>
        <end position="149"/>
    </location>
</feature>
<keyword evidence="2" id="KW-1133">Transmembrane helix</keyword>
<sequence length="301" mass="30789">MAIPRAAIDAVRASMDRPPVEDPKTVAIPKVSDPSNDKTMMLPVQRPDQGATEKLRTGPAAGTDRIVSSPGAGAPVGKPPVTPRPGAGPKNAGPQGPSAPAQNAAPPRPGIAPSPADAQPTVAAPQVVPPKQTVPPRPMASPQQVPPAAGPTGATGGMRRTLLLGAAAVVAVLVVLGVVIGVVQHATSNSPEAQVRKAIGTYATALSDGDLDRLRGSTCGPLHDFYQNIAADQFEGVHKLSADQKKIPKISSVESVQITGDKAVAQAGVYTDATPDKPVARTFDLQHVDGNWKVCDPPASR</sequence>
<evidence type="ECO:0000256" key="2">
    <source>
        <dbReference type="SAM" id="Phobius"/>
    </source>
</evidence>
<feature type="compositionally biased region" description="Low complexity" evidence="1">
    <location>
        <begin position="115"/>
        <end position="131"/>
    </location>
</feature>
<gene>
    <name evidence="3" type="ORF">NRB56_66210</name>
</gene>
<evidence type="ECO:0008006" key="5">
    <source>
        <dbReference type="Google" id="ProtNLM"/>
    </source>
</evidence>
<dbReference type="RefSeq" id="WP_227838533.1">
    <property type="nucleotide sequence ID" value="NZ_WEGI01000016.1"/>
</dbReference>
<evidence type="ECO:0000256" key="1">
    <source>
        <dbReference type="SAM" id="MobiDB-lite"/>
    </source>
</evidence>
<name>A0A7K0DZ67_9NOCA</name>
<dbReference type="InterPro" id="IPR032710">
    <property type="entry name" value="NTF2-like_dom_sf"/>
</dbReference>
<reference evidence="3 4" key="1">
    <citation type="submission" date="2019-10" db="EMBL/GenBank/DDBJ databases">
        <title>Nocardia macrotermitis sp. nov. and Nocardia aurantia sp. nov., isolated from the gut of fungus growing-termite Macrotermes natalensis.</title>
        <authorList>
            <person name="Benndorf R."/>
            <person name="Schwitalla J."/>
            <person name="Martin K."/>
            <person name="De Beer W."/>
            <person name="Kaster A.-K."/>
            <person name="Vollmers J."/>
            <person name="Poulsen M."/>
            <person name="Beemelmanns C."/>
        </authorList>
    </citation>
    <scope>NUCLEOTIDE SEQUENCE [LARGE SCALE GENOMIC DNA]</scope>
    <source>
        <strain evidence="3 4">RB56</strain>
    </source>
</reference>
<feature type="compositionally biased region" description="Basic and acidic residues" evidence="1">
    <location>
        <begin position="14"/>
        <end position="24"/>
    </location>
</feature>
<dbReference type="AlphaFoldDB" id="A0A7K0DZ67"/>
<keyword evidence="4" id="KW-1185">Reference proteome</keyword>
<organism evidence="3 4">
    <name type="scientific">Nocardia aurantia</name>
    <dbReference type="NCBI Taxonomy" id="2585199"/>
    <lineage>
        <taxon>Bacteria</taxon>
        <taxon>Bacillati</taxon>
        <taxon>Actinomycetota</taxon>
        <taxon>Actinomycetes</taxon>
        <taxon>Mycobacteriales</taxon>
        <taxon>Nocardiaceae</taxon>
        <taxon>Nocardia</taxon>
    </lineage>
</organism>
<keyword evidence="2" id="KW-0812">Transmembrane</keyword>
<feature type="transmembrane region" description="Helical" evidence="2">
    <location>
        <begin position="162"/>
        <end position="183"/>
    </location>
</feature>
<evidence type="ECO:0000313" key="3">
    <source>
        <dbReference type="EMBL" id="MQY31015.1"/>
    </source>
</evidence>